<accession>A0A0M4NXD0</accession>
<dbReference type="PROSITE" id="PS51296">
    <property type="entry name" value="RIESKE"/>
    <property type="match status" value="1"/>
</dbReference>
<dbReference type="STRING" id="1705394.SP60_06965"/>
<evidence type="ECO:0000256" key="6">
    <source>
        <dbReference type="ARBA" id="ARBA00038001"/>
    </source>
</evidence>
<dbReference type="Gene3D" id="2.102.10.10">
    <property type="entry name" value="Rieske [2Fe-2S] iron-sulphur domain"/>
    <property type="match status" value="1"/>
</dbReference>
<dbReference type="InterPro" id="IPR017941">
    <property type="entry name" value="Rieske_2Fe-2S"/>
</dbReference>
<dbReference type="GO" id="GO:0051537">
    <property type="term" value="F:2 iron, 2 sulfur cluster binding"/>
    <property type="evidence" value="ECO:0007669"/>
    <property type="project" value="UniProtKB-KW"/>
</dbReference>
<organism evidence="8 9">
    <name type="scientific">Candidatus Thioglobus autotrophicus</name>
    <dbReference type="NCBI Taxonomy" id="1705394"/>
    <lineage>
        <taxon>Bacteria</taxon>
        <taxon>Pseudomonadati</taxon>
        <taxon>Pseudomonadota</taxon>
        <taxon>Gammaproteobacteria</taxon>
        <taxon>Candidatus Pseudothioglobaceae</taxon>
        <taxon>Candidatus Thioglobus</taxon>
    </lineage>
</organism>
<evidence type="ECO:0000256" key="2">
    <source>
        <dbReference type="ARBA" id="ARBA00022723"/>
    </source>
</evidence>
<dbReference type="PANTHER" id="PTHR21496:SF0">
    <property type="entry name" value="RIESKE DOMAIN-CONTAINING PROTEIN"/>
    <property type="match status" value="1"/>
</dbReference>
<dbReference type="GO" id="GO:0046872">
    <property type="term" value="F:metal ion binding"/>
    <property type="evidence" value="ECO:0007669"/>
    <property type="project" value="UniProtKB-KW"/>
</dbReference>
<evidence type="ECO:0000259" key="7">
    <source>
        <dbReference type="PROSITE" id="PS51296"/>
    </source>
</evidence>
<dbReference type="AlphaFoldDB" id="A0A0M4NXD0"/>
<dbReference type="PANTHER" id="PTHR21496">
    <property type="entry name" value="FERREDOXIN-RELATED"/>
    <property type="match status" value="1"/>
</dbReference>
<evidence type="ECO:0000313" key="8">
    <source>
        <dbReference type="EMBL" id="ALE52956.1"/>
    </source>
</evidence>
<feature type="domain" description="Rieske" evidence="7">
    <location>
        <begin position="9"/>
        <end position="103"/>
    </location>
</feature>
<keyword evidence="1" id="KW-0001">2Fe-2S</keyword>
<gene>
    <name evidence="8" type="ORF">SP60_06965</name>
</gene>
<proteinExistence type="inferred from homology"/>
<evidence type="ECO:0000313" key="9">
    <source>
        <dbReference type="Proteomes" id="UP000058020"/>
    </source>
</evidence>
<protein>
    <submittedName>
        <fullName evidence="8">(2Fe-2S)-binding protein</fullName>
    </submittedName>
</protein>
<comment type="cofactor">
    <cofactor evidence="5">
        <name>[2Fe-2S] cluster</name>
        <dbReference type="ChEBI" id="CHEBI:190135"/>
    </cofactor>
</comment>
<keyword evidence="9" id="KW-1185">Reference proteome</keyword>
<reference evidence="8 9" key="1">
    <citation type="journal article" date="2015" name="Genome Announc.">
        <title>Genome Sequence of 'Candidatus Thioglobus autotrophica' Strain EF1, a Chemoautotroph from the SUP05 Clade of Marine Gammaproteobacteria.</title>
        <authorList>
            <person name="Shah V."/>
            <person name="Morris R.M."/>
        </authorList>
    </citation>
    <scope>NUCLEOTIDE SEQUENCE [LARGE SCALE GENOMIC DNA]</scope>
    <source>
        <strain evidence="8 9">EF1</strain>
    </source>
</reference>
<evidence type="ECO:0000256" key="4">
    <source>
        <dbReference type="ARBA" id="ARBA00023014"/>
    </source>
</evidence>
<evidence type="ECO:0000256" key="1">
    <source>
        <dbReference type="ARBA" id="ARBA00022714"/>
    </source>
</evidence>
<keyword evidence="3" id="KW-0408">Iron</keyword>
<dbReference type="SUPFAM" id="SSF50022">
    <property type="entry name" value="ISP domain"/>
    <property type="match status" value="1"/>
</dbReference>
<dbReference type="InterPro" id="IPR036922">
    <property type="entry name" value="Rieske_2Fe-2S_sf"/>
</dbReference>
<evidence type="ECO:0000256" key="3">
    <source>
        <dbReference type="ARBA" id="ARBA00023004"/>
    </source>
</evidence>
<dbReference type="EMBL" id="CP010552">
    <property type="protein sequence ID" value="ALE52956.1"/>
    <property type="molecule type" value="Genomic_DNA"/>
</dbReference>
<dbReference type="KEGG" id="tho:SP60_06965"/>
<keyword evidence="4" id="KW-0411">Iron-sulfur</keyword>
<dbReference type="Pfam" id="PF00355">
    <property type="entry name" value="Rieske"/>
    <property type="match status" value="1"/>
</dbReference>
<dbReference type="Proteomes" id="UP000058020">
    <property type="component" value="Chromosome"/>
</dbReference>
<sequence>MEFVLMADWHKALSHPPKEGTMVEVEIQGQKLFVTLNNGQLYCAENRCPHEDIELTLGCLKGNRVKCSLHGYSFDLATGDSSEEDVDNMQTYPVKQENNEIYIEV</sequence>
<keyword evidence="2" id="KW-0479">Metal-binding</keyword>
<evidence type="ECO:0000256" key="5">
    <source>
        <dbReference type="ARBA" id="ARBA00034078"/>
    </source>
</evidence>
<comment type="similarity">
    <text evidence="6">Belongs to the bacterial ring-hydroxylating dioxygenase ferredoxin component family.</text>
</comment>
<name>A0A0M4NXD0_9GAMM</name>